<dbReference type="Proteomes" id="UP001519307">
    <property type="component" value="Unassembled WGS sequence"/>
</dbReference>
<accession>A0ABS4KU46</accession>
<keyword evidence="1" id="KW-1133">Transmembrane helix</keyword>
<name>A0ABS4KU46_9CLOT</name>
<reference evidence="2 3" key="1">
    <citation type="submission" date="2021-03" db="EMBL/GenBank/DDBJ databases">
        <title>Genomic Encyclopedia of Type Strains, Phase IV (KMG-IV): sequencing the most valuable type-strain genomes for metagenomic binning, comparative biology and taxonomic classification.</title>
        <authorList>
            <person name="Goeker M."/>
        </authorList>
    </citation>
    <scope>NUCLEOTIDE SEQUENCE [LARGE SCALE GENOMIC DNA]</scope>
    <source>
        <strain evidence="2 3">DSM 28783</strain>
    </source>
</reference>
<sequence length="95" mass="11052">MSDHSKNLLYISKKPIIVFFILLSLAWIVPAINLMIHGQISSSIKLFLFGCAYLIALFIAQTFFKRMLILYQKNLDKSIKKSKGQKYLKNRRLSK</sequence>
<gene>
    <name evidence="2" type="ORF">J2Z42_002268</name>
</gene>
<evidence type="ECO:0000313" key="3">
    <source>
        <dbReference type="Proteomes" id="UP001519307"/>
    </source>
</evidence>
<comment type="caution">
    <text evidence="2">The sequence shown here is derived from an EMBL/GenBank/DDBJ whole genome shotgun (WGS) entry which is preliminary data.</text>
</comment>
<organism evidence="2 3">
    <name type="scientific">Clostridium algifaecis</name>
    <dbReference type="NCBI Taxonomy" id="1472040"/>
    <lineage>
        <taxon>Bacteria</taxon>
        <taxon>Bacillati</taxon>
        <taxon>Bacillota</taxon>
        <taxon>Clostridia</taxon>
        <taxon>Eubacteriales</taxon>
        <taxon>Clostridiaceae</taxon>
        <taxon>Clostridium</taxon>
    </lineage>
</organism>
<dbReference type="EMBL" id="JAGGLM010000016">
    <property type="protein sequence ID" value="MBP2033565.1"/>
    <property type="molecule type" value="Genomic_DNA"/>
</dbReference>
<feature type="transmembrane region" description="Helical" evidence="1">
    <location>
        <begin position="46"/>
        <end position="64"/>
    </location>
</feature>
<evidence type="ECO:0000256" key="1">
    <source>
        <dbReference type="SAM" id="Phobius"/>
    </source>
</evidence>
<dbReference type="RefSeq" id="WP_209702827.1">
    <property type="nucleotide sequence ID" value="NZ_JAGGLM010000016.1"/>
</dbReference>
<keyword evidence="1" id="KW-0472">Membrane</keyword>
<feature type="transmembrane region" description="Helical" evidence="1">
    <location>
        <begin position="16"/>
        <end position="40"/>
    </location>
</feature>
<keyword evidence="1" id="KW-0812">Transmembrane</keyword>
<protein>
    <submittedName>
        <fullName evidence="2">Heme O synthase-like polyprenyltransferase</fullName>
    </submittedName>
</protein>
<proteinExistence type="predicted"/>
<keyword evidence="3" id="KW-1185">Reference proteome</keyword>
<evidence type="ECO:0000313" key="2">
    <source>
        <dbReference type="EMBL" id="MBP2033565.1"/>
    </source>
</evidence>